<reference evidence="1 2" key="1">
    <citation type="submission" date="2019-11" db="EMBL/GenBank/DDBJ databases">
        <title>Genome sequences of 17 halophilic strains isolated from different environments.</title>
        <authorList>
            <person name="Furrow R.E."/>
        </authorList>
    </citation>
    <scope>NUCLEOTIDE SEQUENCE [LARGE SCALE GENOMIC DNA]</scope>
    <source>
        <strain evidence="1 2">22514_16_FS</strain>
    </source>
</reference>
<name>A0A6I5A3S0_9BACI</name>
<proteinExistence type="predicted"/>
<dbReference type="Proteomes" id="UP000468638">
    <property type="component" value="Unassembled WGS sequence"/>
</dbReference>
<dbReference type="RefSeq" id="WP_160850469.1">
    <property type="nucleotide sequence ID" value="NZ_WMEQ01000005.1"/>
</dbReference>
<evidence type="ECO:0000313" key="2">
    <source>
        <dbReference type="Proteomes" id="UP000468638"/>
    </source>
</evidence>
<dbReference type="AlphaFoldDB" id="A0A6I5A3S0"/>
<organism evidence="1 2">
    <name type="scientific">Pontibacillus yanchengensis</name>
    <dbReference type="NCBI Taxonomy" id="462910"/>
    <lineage>
        <taxon>Bacteria</taxon>
        <taxon>Bacillati</taxon>
        <taxon>Bacillota</taxon>
        <taxon>Bacilli</taxon>
        <taxon>Bacillales</taxon>
        <taxon>Bacillaceae</taxon>
        <taxon>Pontibacillus</taxon>
    </lineage>
</organism>
<evidence type="ECO:0000313" key="1">
    <source>
        <dbReference type="EMBL" id="MYL33829.1"/>
    </source>
</evidence>
<accession>A0A6I5A3S0</accession>
<gene>
    <name evidence="1" type="ORF">GLW05_09480</name>
</gene>
<sequence>MQNLMRGFYAKMYSLFHNERGAQSLEWLGLAALLILVLGIISQVLGNEGKSQVKNILTNIFDSISKMVGGG</sequence>
<dbReference type="EMBL" id="WMEQ01000005">
    <property type="protein sequence ID" value="MYL33829.1"/>
    <property type="molecule type" value="Genomic_DNA"/>
</dbReference>
<protein>
    <submittedName>
        <fullName evidence="1">Uncharacterized protein</fullName>
    </submittedName>
</protein>
<comment type="caution">
    <text evidence="1">The sequence shown here is derived from an EMBL/GenBank/DDBJ whole genome shotgun (WGS) entry which is preliminary data.</text>
</comment>